<gene>
    <name evidence="1" type="ORF">SAMN06273567_1028</name>
</gene>
<dbReference type="EMBL" id="FXTJ01000002">
    <property type="protein sequence ID" value="SMO52432.1"/>
    <property type="molecule type" value="Genomic_DNA"/>
</dbReference>
<dbReference type="RefSeq" id="WP_142457272.1">
    <property type="nucleotide sequence ID" value="NZ_FXTJ01000002.1"/>
</dbReference>
<evidence type="ECO:0000313" key="2">
    <source>
        <dbReference type="Proteomes" id="UP000317484"/>
    </source>
</evidence>
<name>A0A521BZ11_9ACTN</name>
<evidence type="ECO:0000313" key="1">
    <source>
        <dbReference type="EMBL" id="SMO52432.1"/>
    </source>
</evidence>
<reference evidence="1 2" key="1">
    <citation type="submission" date="2017-05" db="EMBL/GenBank/DDBJ databases">
        <authorList>
            <person name="Varghese N."/>
            <person name="Submissions S."/>
        </authorList>
    </citation>
    <scope>NUCLEOTIDE SEQUENCE [LARGE SCALE GENOMIC DNA]</scope>
    <source>
        <strain evidence="1 2">DSM 46834</strain>
    </source>
</reference>
<keyword evidence="2" id="KW-1185">Reference proteome</keyword>
<proteinExistence type="predicted"/>
<accession>A0A521BZ11</accession>
<dbReference type="Proteomes" id="UP000317484">
    <property type="component" value="Unassembled WGS sequence"/>
</dbReference>
<sequence>MTEDAEARQTAAEVAHWLLAAQGLADLDDAAAPEAWAGLETYLQRGLRDRMAAMVAALVAEARAVQRLTANGAEPAAERAGVLRLRRRYLQAEVVLDFYGDAINSRSNPALRGILRGLDTLAGDSMAVTLGPLGIDAPPALVYVDKGLGASILRAGIRLWDHAHPSPAAAIKLTRHNLSHPTALLHETGHQVAHLTGWTAELADALYGVLAPRSVDVAQLWRSWAGEVAADVHAFALAGWAPVFALSTVVDGTTAEVFRIRYGDPHPFGWIRVMFNAALCRSWYGAGPWDDVANAWRQRHPMGAADAEAREVARVSVDALADLVDVCTRRPLRAFRGAPLSAVMDPRAVSPDRLRELERQAGGTLLTSSYLRRRHSLPLFALLSTRAVLDPANATAHHTRLRDWLRDVGADAVPHAA</sequence>
<organism evidence="1 2">
    <name type="scientific">Geodermatophilus aquaeductus</name>
    <dbReference type="NCBI Taxonomy" id="1564161"/>
    <lineage>
        <taxon>Bacteria</taxon>
        <taxon>Bacillati</taxon>
        <taxon>Actinomycetota</taxon>
        <taxon>Actinomycetes</taxon>
        <taxon>Geodermatophilales</taxon>
        <taxon>Geodermatophilaceae</taxon>
        <taxon>Geodermatophilus</taxon>
    </lineage>
</organism>
<protein>
    <submittedName>
        <fullName evidence="1">Uncharacterized protein</fullName>
    </submittedName>
</protein>
<dbReference type="AlphaFoldDB" id="A0A521BZ11"/>